<dbReference type="Pfam" id="PF00403">
    <property type="entry name" value="HMA"/>
    <property type="match status" value="1"/>
</dbReference>
<protein>
    <submittedName>
        <fullName evidence="2">Copper chaperone CopZ</fullName>
    </submittedName>
</protein>
<dbReference type="EMBL" id="CAJEWE010000004">
    <property type="protein sequence ID" value="CAD2072233.1"/>
    <property type="molecule type" value="Genomic_DNA"/>
</dbReference>
<organism evidence="2 3">
    <name type="scientific">Phocicoccus schoeneichii</name>
    <dbReference type="NCBI Taxonomy" id="1812261"/>
    <lineage>
        <taxon>Bacteria</taxon>
        <taxon>Bacillati</taxon>
        <taxon>Bacillota</taxon>
        <taxon>Bacilli</taxon>
        <taxon>Bacillales</taxon>
        <taxon>Salinicoccaceae</taxon>
        <taxon>Phocicoccus</taxon>
    </lineage>
</organism>
<dbReference type="AlphaFoldDB" id="A0A6V7R590"/>
<dbReference type="PROSITE" id="PS50846">
    <property type="entry name" value="HMA_2"/>
    <property type="match status" value="1"/>
</dbReference>
<evidence type="ECO:0000259" key="1">
    <source>
        <dbReference type="PROSITE" id="PS50846"/>
    </source>
</evidence>
<dbReference type="GO" id="GO:0046872">
    <property type="term" value="F:metal ion binding"/>
    <property type="evidence" value="ECO:0007669"/>
    <property type="project" value="InterPro"/>
</dbReference>
<dbReference type="SUPFAM" id="SSF55008">
    <property type="entry name" value="HMA, heavy metal-associated domain"/>
    <property type="match status" value="1"/>
</dbReference>
<feature type="domain" description="HMA" evidence="1">
    <location>
        <begin position="2"/>
        <end position="67"/>
    </location>
</feature>
<evidence type="ECO:0000313" key="3">
    <source>
        <dbReference type="Proteomes" id="UP000521032"/>
    </source>
</evidence>
<keyword evidence="3" id="KW-1185">Reference proteome</keyword>
<name>A0A6V7R590_9BACL</name>
<dbReference type="InterPro" id="IPR036163">
    <property type="entry name" value="HMA_dom_sf"/>
</dbReference>
<comment type="caution">
    <text evidence="2">The sequence shown here is derived from an EMBL/GenBank/DDBJ whole genome shotgun (WGS) entry which is preliminary data.</text>
</comment>
<dbReference type="CDD" id="cd00371">
    <property type="entry name" value="HMA"/>
    <property type="match status" value="1"/>
</dbReference>
<dbReference type="Gene3D" id="3.30.70.100">
    <property type="match status" value="1"/>
</dbReference>
<dbReference type="InterPro" id="IPR006121">
    <property type="entry name" value="HMA_dom"/>
</dbReference>
<gene>
    <name evidence="2" type="primary">copZ_2</name>
    <name evidence="2" type="ORF">JEOSCH030_00246</name>
</gene>
<accession>A0A6V7R590</accession>
<evidence type="ECO:0000313" key="2">
    <source>
        <dbReference type="EMBL" id="CAD2072233.1"/>
    </source>
</evidence>
<reference evidence="2 3" key="1">
    <citation type="submission" date="2020-07" db="EMBL/GenBank/DDBJ databases">
        <authorList>
            <person name="Criscuolo A."/>
        </authorList>
    </citation>
    <scope>NUCLEOTIDE SEQUENCE [LARGE SCALE GENOMIC DNA]</scope>
    <source>
        <strain evidence="3">CIP 111030</strain>
    </source>
</reference>
<proteinExistence type="predicted"/>
<dbReference type="RefSeq" id="WP_186084781.1">
    <property type="nucleotide sequence ID" value="NZ_BMDB01000003.1"/>
</dbReference>
<sequence>MIRTQLTTDTLTCPSCIKKIESGLKSISGVEDVDVNFNVSRVKVSHSKDVSADKIKATVEKLGYPVKSVRTTA</sequence>
<dbReference type="Proteomes" id="UP000521032">
    <property type="component" value="Unassembled WGS sequence"/>
</dbReference>